<accession>A0A075V3T9</accession>
<dbReference type="KEGG" id="aja:AJAP_41435"/>
<keyword evidence="3" id="KW-1185">Reference proteome</keyword>
<dbReference type="STRING" id="208439.AJAP_41435"/>
<evidence type="ECO:0008006" key="4">
    <source>
        <dbReference type="Google" id="ProtNLM"/>
    </source>
</evidence>
<feature type="region of interest" description="Disordered" evidence="1">
    <location>
        <begin position="1"/>
        <end position="56"/>
    </location>
</feature>
<name>A0A075V3T9_9PSEU</name>
<sequence>MTRPGSGPQGVYDQINGPGPQAPPPNSGLIQGAAAAPPPPPSPPPPNYGELGSGQAKADFAAASANGGWEFDPAAMDAVIKSLEDCLESDFRKARREADVLNQIQPPGHEVGSEGYTAAANNSGSSYQAFMQGAWDYTNSYLDTLRQIRTAYQNQDQAAIDALRQIGKAD</sequence>
<evidence type="ECO:0000256" key="1">
    <source>
        <dbReference type="SAM" id="MobiDB-lite"/>
    </source>
</evidence>
<dbReference type="Proteomes" id="UP000028492">
    <property type="component" value="Chromosome"/>
</dbReference>
<dbReference type="HOGENOM" id="CLU_1567414_0_0_11"/>
<feature type="compositionally biased region" description="Pro residues" evidence="1">
    <location>
        <begin position="36"/>
        <end position="47"/>
    </location>
</feature>
<dbReference type="AlphaFoldDB" id="A0A075V3T9"/>
<protein>
    <recommendedName>
        <fullName evidence="4">PE domain-containing protein</fullName>
    </recommendedName>
</protein>
<dbReference type="EMBL" id="CP008953">
    <property type="protein sequence ID" value="AIG81062.1"/>
    <property type="molecule type" value="Genomic_DNA"/>
</dbReference>
<organism evidence="2 3">
    <name type="scientific">Amycolatopsis japonica</name>
    <dbReference type="NCBI Taxonomy" id="208439"/>
    <lineage>
        <taxon>Bacteria</taxon>
        <taxon>Bacillati</taxon>
        <taxon>Actinomycetota</taxon>
        <taxon>Actinomycetes</taxon>
        <taxon>Pseudonocardiales</taxon>
        <taxon>Pseudonocardiaceae</taxon>
        <taxon>Amycolatopsis</taxon>
        <taxon>Amycolatopsis japonica group</taxon>
    </lineage>
</organism>
<gene>
    <name evidence="2" type="ORF">AJAP_41435</name>
</gene>
<reference evidence="2 3" key="1">
    <citation type="journal article" date="2014" name="J. Biotechnol.">
        <title>Complete genome sequence of the actinobacterium Amycolatopsis japonica MG417-CF17(T) (=DSM 44213T) producing (S,S)-N,N'-ethylenediaminedisuccinic acid.</title>
        <authorList>
            <person name="Stegmann E."/>
            <person name="Albersmeier A."/>
            <person name="Spohn M."/>
            <person name="Gert H."/>
            <person name="Weber T."/>
            <person name="Wohlleben W."/>
            <person name="Kalinowski J."/>
            <person name="Ruckert C."/>
        </authorList>
    </citation>
    <scope>NUCLEOTIDE SEQUENCE [LARGE SCALE GENOMIC DNA]</scope>
    <source>
        <strain evidence="3">MG417-CF17 (DSM 44213)</strain>
    </source>
</reference>
<evidence type="ECO:0000313" key="2">
    <source>
        <dbReference type="EMBL" id="AIG81062.1"/>
    </source>
</evidence>
<proteinExistence type="predicted"/>
<dbReference type="RefSeq" id="WP_038521706.1">
    <property type="nucleotide sequence ID" value="NZ_CP008953.1"/>
</dbReference>
<evidence type="ECO:0000313" key="3">
    <source>
        <dbReference type="Proteomes" id="UP000028492"/>
    </source>
</evidence>